<name>A0ABR6YLG6_9BURK</name>
<dbReference type="InterPro" id="IPR002104">
    <property type="entry name" value="Integrase_catalytic"/>
</dbReference>
<dbReference type="CDD" id="cd01184">
    <property type="entry name" value="INT_C_like_1"/>
    <property type="match status" value="1"/>
</dbReference>
<dbReference type="PANTHER" id="PTHR30349">
    <property type="entry name" value="PHAGE INTEGRASE-RELATED"/>
    <property type="match status" value="1"/>
</dbReference>
<evidence type="ECO:0000256" key="1">
    <source>
        <dbReference type="ARBA" id="ARBA00008857"/>
    </source>
</evidence>
<dbReference type="Pfam" id="PF00589">
    <property type="entry name" value="Phage_integrase"/>
    <property type="match status" value="1"/>
</dbReference>
<dbReference type="InterPro" id="IPR046668">
    <property type="entry name" value="DUF6538"/>
</dbReference>
<keyword evidence="9" id="KW-1185">Reference proteome</keyword>
<dbReference type="InterPro" id="IPR011010">
    <property type="entry name" value="DNA_brk_join_enz"/>
</dbReference>
<keyword evidence="3 5" id="KW-0238">DNA-binding</keyword>
<keyword evidence="2" id="KW-0229">DNA integration</keyword>
<evidence type="ECO:0000256" key="4">
    <source>
        <dbReference type="ARBA" id="ARBA00023172"/>
    </source>
</evidence>
<evidence type="ECO:0000313" key="9">
    <source>
        <dbReference type="Proteomes" id="UP000613113"/>
    </source>
</evidence>
<dbReference type="InterPro" id="IPR044068">
    <property type="entry name" value="CB"/>
</dbReference>
<evidence type="ECO:0000256" key="5">
    <source>
        <dbReference type="PROSITE-ProRule" id="PRU01248"/>
    </source>
</evidence>
<evidence type="ECO:0000256" key="2">
    <source>
        <dbReference type="ARBA" id="ARBA00022908"/>
    </source>
</evidence>
<protein>
    <submittedName>
        <fullName evidence="8">Tyrosine-type recombinase/integrase</fullName>
    </submittedName>
</protein>
<dbReference type="InterPro" id="IPR010998">
    <property type="entry name" value="Integrase_recombinase_N"/>
</dbReference>
<dbReference type="RefSeq" id="WP_186862333.1">
    <property type="nucleotide sequence ID" value="NZ_JACOGC010000002.1"/>
</dbReference>
<comment type="similarity">
    <text evidence="1">Belongs to the 'phage' integrase family.</text>
</comment>
<dbReference type="PROSITE" id="PS51898">
    <property type="entry name" value="TYR_RECOMBINASE"/>
    <property type="match status" value="1"/>
</dbReference>
<feature type="domain" description="Tyr recombinase" evidence="6">
    <location>
        <begin position="238"/>
        <end position="439"/>
    </location>
</feature>
<dbReference type="Gene3D" id="1.10.150.130">
    <property type="match status" value="1"/>
</dbReference>
<evidence type="ECO:0000256" key="3">
    <source>
        <dbReference type="ARBA" id="ARBA00023125"/>
    </source>
</evidence>
<dbReference type="InterPro" id="IPR050090">
    <property type="entry name" value="Tyrosine_recombinase_XerCD"/>
</dbReference>
<evidence type="ECO:0000259" key="7">
    <source>
        <dbReference type="PROSITE" id="PS51900"/>
    </source>
</evidence>
<dbReference type="Pfam" id="PF20172">
    <property type="entry name" value="DUF6538"/>
    <property type="match status" value="1"/>
</dbReference>
<feature type="domain" description="Core-binding (CB)" evidence="7">
    <location>
        <begin position="124"/>
        <end position="211"/>
    </location>
</feature>
<sequence length="485" mass="56314">MLQNTYQNRHGTYYIRLFVPQALLPHVQQPKLIQSLRTKDRKLAYLRSLQVALSFEKWVAEMKKIIGIGDHRDLSVTLPNGTKIDFNMQVEEERSAYQDTISQIGLLKQPVTASNSAGATTHGSSRYRLVDLFGSYKIAKEKVFAEATQAAYFPRIEKFIDYYRSRGVIFIDEIHKPQAGDYRELIIKDQDSPLTVDNYTKTLKGFFDFAIGAGKYPFENPFSNMHLVKKSERAKHTDSWLPYSNEEIQRLFVENFEEYVKRFKKPDLFFAPLISLATGMRVDEIAQLYISDIYQEGGVWVFDINDNGEDKEVKTPSAVRKMPFTSDLLLTNFLEYYQLVKNTYGETSLLFPYLTKTASNGYAKNISYNWTQYKKQLITVDQSQKVFHSLRKTVGASLVDLQIDLPIRKRILGHSMEGDVTQTVYGKEYPVEFIRSILDKIDHGVDFKKFQFKFKNEKILEGLVNKKSINERKKFLKEKEKQVKE</sequence>
<dbReference type="PROSITE" id="PS51900">
    <property type="entry name" value="CB"/>
    <property type="match status" value="1"/>
</dbReference>
<dbReference type="Gene3D" id="1.10.443.10">
    <property type="entry name" value="Intergrase catalytic core"/>
    <property type="match status" value="1"/>
</dbReference>
<dbReference type="Proteomes" id="UP000613113">
    <property type="component" value="Unassembled WGS sequence"/>
</dbReference>
<dbReference type="EMBL" id="JACOGC010000002">
    <property type="protein sequence ID" value="MBC3884741.1"/>
    <property type="molecule type" value="Genomic_DNA"/>
</dbReference>
<dbReference type="PANTHER" id="PTHR30349:SF41">
    <property type="entry name" value="INTEGRASE_RECOMBINASE PROTEIN MJ0367-RELATED"/>
    <property type="match status" value="1"/>
</dbReference>
<comment type="caution">
    <text evidence="8">The sequence shown here is derived from an EMBL/GenBank/DDBJ whole genome shotgun (WGS) entry which is preliminary data.</text>
</comment>
<organism evidence="8 9">
    <name type="scientific">Undibacterium griseum</name>
    <dbReference type="NCBI Taxonomy" id="2762295"/>
    <lineage>
        <taxon>Bacteria</taxon>
        <taxon>Pseudomonadati</taxon>
        <taxon>Pseudomonadota</taxon>
        <taxon>Betaproteobacteria</taxon>
        <taxon>Burkholderiales</taxon>
        <taxon>Oxalobacteraceae</taxon>
        <taxon>Undibacterium</taxon>
    </lineage>
</organism>
<proteinExistence type="inferred from homology"/>
<evidence type="ECO:0000313" key="8">
    <source>
        <dbReference type="EMBL" id="MBC3884741.1"/>
    </source>
</evidence>
<reference evidence="8 9" key="1">
    <citation type="submission" date="2020-08" db="EMBL/GenBank/DDBJ databases">
        <title>Novel species isolated from subtropical streams in China.</title>
        <authorList>
            <person name="Lu H."/>
        </authorList>
    </citation>
    <scope>NUCLEOTIDE SEQUENCE [LARGE SCALE GENOMIC DNA]</scope>
    <source>
        <strain evidence="8 9">FT31W</strain>
    </source>
</reference>
<gene>
    <name evidence="8" type="ORF">H8K27_06345</name>
</gene>
<evidence type="ECO:0000259" key="6">
    <source>
        <dbReference type="PROSITE" id="PS51898"/>
    </source>
</evidence>
<dbReference type="SUPFAM" id="SSF56349">
    <property type="entry name" value="DNA breaking-rejoining enzymes"/>
    <property type="match status" value="1"/>
</dbReference>
<keyword evidence="4" id="KW-0233">DNA recombination</keyword>
<accession>A0ABR6YLG6</accession>
<dbReference type="InterPro" id="IPR013762">
    <property type="entry name" value="Integrase-like_cat_sf"/>
</dbReference>